<proteinExistence type="predicted"/>
<dbReference type="CDD" id="cd07346">
    <property type="entry name" value="ABC_6TM_exporters"/>
    <property type="match status" value="1"/>
</dbReference>
<evidence type="ECO:0000259" key="6">
    <source>
        <dbReference type="PROSITE" id="PS50893"/>
    </source>
</evidence>
<evidence type="ECO:0000256" key="2">
    <source>
        <dbReference type="ARBA" id="ARBA00022692"/>
    </source>
</evidence>
<dbReference type="AlphaFoldDB" id="A0A6M1S8Y4"/>
<evidence type="ECO:0000256" key="5">
    <source>
        <dbReference type="SAM" id="Phobius"/>
    </source>
</evidence>
<dbReference type="GO" id="GO:0140359">
    <property type="term" value="F:ABC-type transporter activity"/>
    <property type="evidence" value="ECO:0007669"/>
    <property type="project" value="InterPro"/>
</dbReference>
<comment type="caution">
    <text evidence="8">The sequence shown here is derived from an EMBL/GenBank/DDBJ whole genome shotgun (WGS) entry which is preliminary data.</text>
</comment>
<feature type="transmembrane region" description="Helical" evidence="5">
    <location>
        <begin position="84"/>
        <end position="104"/>
    </location>
</feature>
<dbReference type="GO" id="GO:0016887">
    <property type="term" value="F:ATP hydrolysis activity"/>
    <property type="evidence" value="ECO:0007669"/>
    <property type="project" value="InterPro"/>
</dbReference>
<evidence type="ECO:0000313" key="8">
    <source>
        <dbReference type="EMBL" id="NGO65640.1"/>
    </source>
</evidence>
<dbReference type="EMBL" id="JAAKZH010000006">
    <property type="protein sequence ID" value="NGO65640.1"/>
    <property type="molecule type" value="Genomic_DNA"/>
</dbReference>
<keyword evidence="9" id="KW-1185">Reference proteome</keyword>
<accession>A0A6M1S8Y4</accession>
<feature type="transmembrane region" description="Helical" evidence="5">
    <location>
        <begin position="188"/>
        <end position="205"/>
    </location>
</feature>
<dbReference type="Pfam" id="PF00664">
    <property type="entry name" value="ABC_membrane"/>
    <property type="match status" value="1"/>
</dbReference>
<name>A0A6M1S8Y4_9HYPH</name>
<reference evidence="8 9" key="1">
    <citation type="submission" date="2020-02" db="EMBL/GenBank/DDBJ databases">
        <title>Genome sequence of the type strain CCBAU10050 of Rhizobium daejeonense.</title>
        <authorList>
            <person name="Gao J."/>
            <person name="Sun J."/>
        </authorList>
    </citation>
    <scope>NUCLEOTIDE SEQUENCE [LARGE SCALE GENOMIC DNA]</scope>
    <source>
        <strain evidence="8 9">CCBAU10050</strain>
    </source>
</reference>
<dbReference type="PROSITE" id="PS50929">
    <property type="entry name" value="ABC_TM1F"/>
    <property type="match status" value="1"/>
</dbReference>
<dbReference type="RefSeq" id="WP_163898723.1">
    <property type="nucleotide sequence ID" value="NZ_CP048426.1"/>
</dbReference>
<dbReference type="GO" id="GO:0005524">
    <property type="term" value="F:ATP binding"/>
    <property type="evidence" value="ECO:0007669"/>
    <property type="project" value="UniProtKB-KW"/>
</dbReference>
<dbReference type="Gene3D" id="1.20.1560.10">
    <property type="entry name" value="ABC transporter type 1, transmembrane domain"/>
    <property type="match status" value="1"/>
</dbReference>
<organism evidence="8 9">
    <name type="scientific">Rhizobium daejeonense</name>
    <dbReference type="NCBI Taxonomy" id="240521"/>
    <lineage>
        <taxon>Bacteria</taxon>
        <taxon>Pseudomonadati</taxon>
        <taxon>Pseudomonadota</taxon>
        <taxon>Alphaproteobacteria</taxon>
        <taxon>Hyphomicrobiales</taxon>
        <taxon>Rhizobiaceae</taxon>
        <taxon>Rhizobium/Agrobacterium group</taxon>
        <taxon>Rhizobium</taxon>
    </lineage>
</organism>
<dbReference type="Gene3D" id="3.40.50.300">
    <property type="entry name" value="P-loop containing nucleotide triphosphate hydrolases"/>
    <property type="match status" value="2"/>
</dbReference>
<feature type="domain" description="ABC transporter" evidence="6">
    <location>
        <begin position="370"/>
        <end position="907"/>
    </location>
</feature>
<keyword evidence="8" id="KW-0067">ATP-binding</keyword>
<feature type="transmembrane region" description="Helical" evidence="5">
    <location>
        <begin position="12"/>
        <end position="33"/>
    </location>
</feature>
<evidence type="ECO:0000256" key="3">
    <source>
        <dbReference type="ARBA" id="ARBA00022989"/>
    </source>
</evidence>
<evidence type="ECO:0000259" key="7">
    <source>
        <dbReference type="PROSITE" id="PS50929"/>
    </source>
</evidence>
<keyword evidence="2 5" id="KW-0812">Transmembrane</keyword>
<dbReference type="PANTHER" id="PTHR24221">
    <property type="entry name" value="ATP-BINDING CASSETTE SUB-FAMILY B"/>
    <property type="match status" value="1"/>
</dbReference>
<evidence type="ECO:0000313" key="9">
    <source>
        <dbReference type="Proteomes" id="UP000477849"/>
    </source>
</evidence>
<dbReference type="InterPro" id="IPR011527">
    <property type="entry name" value="ABC1_TM_dom"/>
</dbReference>
<dbReference type="PANTHER" id="PTHR24221:SF654">
    <property type="entry name" value="ATP-BINDING CASSETTE SUB-FAMILY B MEMBER 6"/>
    <property type="match status" value="1"/>
</dbReference>
<dbReference type="SUPFAM" id="SSF90123">
    <property type="entry name" value="ABC transporter transmembrane region"/>
    <property type="match status" value="1"/>
</dbReference>
<dbReference type="InterPro" id="IPR036640">
    <property type="entry name" value="ABC1_TM_sf"/>
</dbReference>
<dbReference type="SUPFAM" id="SSF52540">
    <property type="entry name" value="P-loop containing nucleoside triphosphate hydrolases"/>
    <property type="match status" value="1"/>
</dbReference>
<feature type="domain" description="ABC transmembrane type-1" evidence="7">
    <location>
        <begin position="75"/>
        <end position="326"/>
    </location>
</feature>
<dbReference type="InterPro" id="IPR039421">
    <property type="entry name" value="Type_1_exporter"/>
</dbReference>
<dbReference type="PROSITE" id="PS50893">
    <property type="entry name" value="ABC_TRANSPORTER_2"/>
    <property type="match status" value="1"/>
</dbReference>
<evidence type="ECO:0000256" key="4">
    <source>
        <dbReference type="ARBA" id="ARBA00023136"/>
    </source>
</evidence>
<dbReference type="GO" id="GO:0005886">
    <property type="term" value="C:plasma membrane"/>
    <property type="evidence" value="ECO:0007669"/>
    <property type="project" value="UniProtKB-SubCell"/>
</dbReference>
<sequence>MEKSLSRYIWKHTWRQQVVILLIVALSMIPYFISLDLPKQIINGPIQGEGFSTPDAIQPFFELGFDMPFVGYVQLYAGYPLDRLSMLMALSIEFLVLVVINNAFKYVINTYKGRLGERLLRRIRFQLIDRLLRFPPIYFKRTKSAEVASMIKDEVEPLGGFAGDAFVQPALLGGQAIAALTFILAQNLWLGLIAAFMALLQIGIIPRMRRRLIRLGRERQITARRLAGRVGEMVDGMPTIHAYDTSNYERADMARRLGEIFAIRYDLYQWKFMVKFINNFLAQITPFLFYSIGGYLTLRGHLDVGQLVAVINAYKELPGPLKDLIDWDQARQDVQVKFEQVVEQFQSDSILEPEIQQIFTGVPSPLPGPLAAVNLAIDDDSGGRVVDHVSLHIESGQSIAFLDASGSAGSMIADAIGRAVWPAAGKVAVGDIDIRELPESVTGRRISYVSAESYFFHGSLKDNLLYGLKHAPLQPLEREGKAATRRRWEVNEARLAGNVDFDIEGKWISAAATPESAVDRDTLNTWMLGVLDTVLLTDDVLDLALRSSIDPQTNAEIARFAVSARQTLRDELASLDMPELVIPFDFTTYNTEATVSENLLFGSLIGGETAAQQIIASNYFRSVVRDGGLTTLLFEMGRSIAATIVELFGDMQQNNPLLPELPFMEGRELPDYARILKEIEGRGPEEATEEQRRAIFLTAFSYVESRYRFGLMTEEIMRKIVDARQQFHANLPKELSGLIARYEADGFQSSASLMENILFGKISRGHADAQNRIASLIGQVAEKEGIYSEILAIGLDYDLGPGGKRLTLLQRQKLNVARALIRQTEYCVLNQPLPGLNPRLQAQLVNNVISFLREKSEKCTIIWVLSNPRLCKLFERIVVFDKGGLVADGTYETLVEENGMVKELVTR</sequence>
<protein>
    <submittedName>
        <fullName evidence="8">ABC transporter ATP-binding protein</fullName>
    </submittedName>
</protein>
<evidence type="ECO:0000256" key="1">
    <source>
        <dbReference type="ARBA" id="ARBA00004651"/>
    </source>
</evidence>
<comment type="subcellular location">
    <subcellularLocation>
        <location evidence="1">Cell membrane</location>
        <topology evidence="1">Multi-pass membrane protein</topology>
    </subcellularLocation>
</comment>
<keyword evidence="4 5" id="KW-0472">Membrane</keyword>
<gene>
    <name evidence="8" type="ORF">G6N76_18370</name>
</gene>
<dbReference type="Proteomes" id="UP000477849">
    <property type="component" value="Unassembled WGS sequence"/>
</dbReference>
<dbReference type="InterPro" id="IPR027417">
    <property type="entry name" value="P-loop_NTPase"/>
</dbReference>
<keyword evidence="3 5" id="KW-1133">Transmembrane helix</keyword>
<keyword evidence="8" id="KW-0547">Nucleotide-binding</keyword>
<dbReference type="InterPro" id="IPR003439">
    <property type="entry name" value="ABC_transporter-like_ATP-bd"/>
</dbReference>